<feature type="repeat" description="HEAT" evidence="2">
    <location>
        <begin position="357"/>
        <end position="394"/>
    </location>
</feature>
<keyword evidence="1" id="KW-0677">Repeat</keyword>
<evidence type="ECO:0000256" key="2">
    <source>
        <dbReference type="PROSITE-ProRule" id="PRU00103"/>
    </source>
</evidence>
<dbReference type="EMBL" id="GEEE01023807">
    <property type="protein sequence ID" value="JAP39418.1"/>
    <property type="molecule type" value="Transcribed_RNA"/>
</dbReference>
<dbReference type="PANTHER" id="PTHR10648:SF4">
    <property type="entry name" value="PROTEIN PHOSPHATASE 2 (FORMERLY 2A), REGULATORY SUBUNIT A, BETA ISOFORM-RELATED"/>
    <property type="match status" value="1"/>
</dbReference>
<accession>A0A0X3NIC8</accession>
<feature type="repeat" description="HEAT" evidence="2">
    <location>
        <begin position="279"/>
        <end position="317"/>
    </location>
</feature>
<sequence>MSSESQEEYYPVAVLIEELRNEDVQFRLHSIQKLSTIALALGEEKTRTQLIPFLTDSIYDVDEVMVAIAEQLGDFVRYVGGKDHAPVLIAPLESLALVEDVNVREKAVESLRRLTREHTDRDLQDHLFPLVQRLATGDWYSSRASACGLFAVIYPRVNEATKLSILEMAKTLATDDTPMVRRALAGVLGELALSMVGCPPERDRSSAAQEVDRLLSESQSESSESLNFLVGGGPGKADPSGAKRNGGPGLMLNVSASTLPRLEETPEVLAARKQIVAVLLPLFNTLAYDDQESVRILALESTVAFARALSPEECEEHLIPAVLKAIAFKSWRARCLLASKFTDLQLAVGPEVTKRCLLDTFLSLLADDMAEVRSAAASQIKDFTANLLTSPAPSPAAAPNGESSSSGNAPISMDFSQASEDASPPPADSVSGGGGGGAGGSNSKLPKAGDLPDGNDQQSLPYLTAGAGATPSSGAAASGDLQNSFVLQKLLPAICDLNADSNVHVKSKLGLAILGLAPILGRDVTINHLLPIILSQLRDESPDVRLNLISNMEEVNTVVGVDHLSSSLLPAIVDLARVPVWRIRMAVINQMPMLAEQLGENFFDEKLMQHFFGWLIDAAYAVREAAVLNLTRLTEKFGSEWAKQIFLSEIVKLSHNENYLHRMICLQCIIHLSPVLDASISKDVLLPTALHMNQDRVPNVRFKVAQALAKIGEAIPSDLVSSDVMPCLQRLTEDPDVDVRFFANQAINSLKSLADGKSKANGNANTQSMQVDAVLPSDELMTTD</sequence>
<feature type="repeat" description="HEAT" evidence="2">
    <location>
        <begin position="11"/>
        <end position="49"/>
    </location>
</feature>
<dbReference type="Gene3D" id="1.25.10.10">
    <property type="entry name" value="Leucine-rich Repeat Variant"/>
    <property type="match status" value="1"/>
</dbReference>
<feature type="repeat" description="HEAT" evidence="2">
    <location>
        <begin position="568"/>
        <end position="606"/>
    </location>
</feature>
<feature type="compositionally biased region" description="Gly residues" evidence="3">
    <location>
        <begin position="431"/>
        <end position="440"/>
    </location>
</feature>
<feature type="repeat" description="HEAT" evidence="2">
    <location>
        <begin position="685"/>
        <end position="723"/>
    </location>
</feature>
<reference evidence="4" key="1">
    <citation type="submission" date="2016-01" db="EMBL/GenBank/DDBJ databases">
        <title>Reference transcriptome for the parasite Schistocephalus solidus: insights into the molecular evolution of parasitism.</title>
        <authorList>
            <person name="Hebert F.O."/>
            <person name="Grambauer S."/>
            <person name="Barber I."/>
            <person name="Landry C.R."/>
            <person name="Aubin-Horth N."/>
        </authorList>
    </citation>
    <scope>NUCLEOTIDE SEQUENCE</scope>
</reference>
<feature type="repeat" description="HEAT" evidence="2">
    <location>
        <begin position="724"/>
        <end position="761"/>
    </location>
</feature>
<organism evidence="4">
    <name type="scientific">Schistocephalus solidus</name>
    <name type="common">Tapeworm</name>
    <dbReference type="NCBI Taxonomy" id="70667"/>
    <lineage>
        <taxon>Eukaryota</taxon>
        <taxon>Metazoa</taxon>
        <taxon>Spiralia</taxon>
        <taxon>Lophotrochozoa</taxon>
        <taxon>Platyhelminthes</taxon>
        <taxon>Cestoda</taxon>
        <taxon>Eucestoda</taxon>
        <taxon>Diphyllobothriidea</taxon>
        <taxon>Diphyllobothriidae</taxon>
        <taxon>Schistocephalus</taxon>
    </lineage>
</organism>
<dbReference type="PROSITE" id="PS50077">
    <property type="entry name" value="HEAT_REPEAT"/>
    <property type="match status" value="8"/>
</dbReference>
<feature type="compositionally biased region" description="Low complexity" evidence="3">
    <location>
        <begin position="464"/>
        <end position="474"/>
    </location>
</feature>
<feature type="region of interest" description="Disordered" evidence="3">
    <location>
        <begin position="756"/>
        <end position="784"/>
    </location>
</feature>
<evidence type="ECO:0000256" key="3">
    <source>
        <dbReference type="SAM" id="MobiDB-lite"/>
    </source>
</evidence>
<feature type="compositionally biased region" description="Polar residues" evidence="3">
    <location>
        <begin position="760"/>
        <end position="770"/>
    </location>
</feature>
<dbReference type="InterPro" id="IPR011989">
    <property type="entry name" value="ARM-like"/>
</dbReference>
<dbReference type="InterPro" id="IPR021133">
    <property type="entry name" value="HEAT_type_2"/>
</dbReference>
<feature type="repeat" description="HEAT" evidence="2">
    <location>
        <begin position="529"/>
        <end position="567"/>
    </location>
</feature>
<evidence type="ECO:0000256" key="1">
    <source>
        <dbReference type="ARBA" id="ARBA00022737"/>
    </source>
</evidence>
<feature type="compositionally biased region" description="Low complexity" evidence="3">
    <location>
        <begin position="216"/>
        <end position="226"/>
    </location>
</feature>
<proteinExistence type="predicted"/>
<evidence type="ECO:0000313" key="4">
    <source>
        <dbReference type="EMBL" id="JAP39418.1"/>
    </source>
</evidence>
<feature type="repeat" description="HEAT" evidence="2">
    <location>
        <begin position="490"/>
        <end position="528"/>
    </location>
</feature>
<dbReference type="GO" id="GO:0019888">
    <property type="term" value="F:protein phosphatase regulator activity"/>
    <property type="evidence" value="ECO:0007669"/>
    <property type="project" value="TreeGrafter"/>
</dbReference>
<dbReference type="PANTHER" id="PTHR10648">
    <property type="entry name" value="SERINE/THREONINE-PROTEIN PHOSPHATASE PP2A 65 KDA REGULATORY SUBUNIT"/>
    <property type="match status" value="1"/>
</dbReference>
<dbReference type="GO" id="GO:0005634">
    <property type="term" value="C:nucleus"/>
    <property type="evidence" value="ECO:0007669"/>
    <property type="project" value="TreeGrafter"/>
</dbReference>
<dbReference type="InterPro" id="IPR016024">
    <property type="entry name" value="ARM-type_fold"/>
</dbReference>
<feature type="compositionally biased region" description="Basic and acidic residues" evidence="3">
    <location>
        <begin position="200"/>
        <end position="215"/>
    </location>
</feature>
<feature type="region of interest" description="Disordered" evidence="3">
    <location>
        <begin position="391"/>
        <end position="474"/>
    </location>
</feature>
<protein>
    <submittedName>
        <fullName evidence="4">Serine/threonine-protein phosphatase 2A regulatory subunit A alpha isoform</fullName>
    </submittedName>
</protein>
<feature type="region of interest" description="Disordered" evidence="3">
    <location>
        <begin position="199"/>
        <end position="231"/>
    </location>
</feature>
<dbReference type="SUPFAM" id="SSF48371">
    <property type="entry name" value="ARM repeat"/>
    <property type="match status" value="1"/>
</dbReference>
<gene>
    <name evidence="4" type="primary">2AAA</name>
    <name evidence="4" type="ORF">TR165542</name>
</gene>
<dbReference type="GO" id="GO:0000159">
    <property type="term" value="C:protein phosphatase type 2A complex"/>
    <property type="evidence" value="ECO:0007669"/>
    <property type="project" value="TreeGrafter"/>
</dbReference>
<name>A0A0X3NIC8_SCHSO</name>
<feature type="compositionally biased region" description="Low complexity" evidence="3">
    <location>
        <begin position="395"/>
        <end position="410"/>
    </location>
</feature>
<dbReference type="InterPro" id="IPR051023">
    <property type="entry name" value="PP2A_Regulatory_Subunit_A"/>
</dbReference>
<dbReference type="AlphaFoldDB" id="A0A0X3NIC8"/>
<dbReference type="GO" id="GO:0005829">
    <property type="term" value="C:cytosol"/>
    <property type="evidence" value="ECO:0007669"/>
    <property type="project" value="TreeGrafter"/>
</dbReference>